<dbReference type="EMBL" id="CP000155">
    <property type="protein sequence ID" value="ABC31491.1"/>
    <property type="molecule type" value="Genomic_DNA"/>
</dbReference>
<dbReference type="HOGENOM" id="CLU_3403837_0_0_6"/>
<dbReference type="AlphaFoldDB" id="Q2SCY3"/>
<organism evidence="1 2">
    <name type="scientific">Hahella chejuensis (strain KCTC 2396)</name>
    <dbReference type="NCBI Taxonomy" id="349521"/>
    <lineage>
        <taxon>Bacteria</taxon>
        <taxon>Pseudomonadati</taxon>
        <taxon>Pseudomonadota</taxon>
        <taxon>Gammaproteobacteria</taxon>
        <taxon>Oceanospirillales</taxon>
        <taxon>Hahellaceae</taxon>
        <taxon>Hahella</taxon>
    </lineage>
</organism>
<keyword evidence="2" id="KW-1185">Reference proteome</keyword>
<accession>Q2SCY3</accession>
<proteinExistence type="predicted"/>
<protein>
    <submittedName>
        <fullName evidence="1">Uncharacterized protein</fullName>
    </submittedName>
</protein>
<dbReference type="Proteomes" id="UP000000238">
    <property type="component" value="Chromosome"/>
</dbReference>
<dbReference type="KEGG" id="hch:HCH_04797"/>
<reference evidence="1 2" key="1">
    <citation type="journal article" date="2005" name="Nucleic Acids Res.">
        <title>Genomic blueprint of Hahella chejuensis, a marine microbe producing an algicidal agent.</title>
        <authorList>
            <person name="Jeong H."/>
            <person name="Yim J.H."/>
            <person name="Lee C."/>
            <person name="Choi S.-H."/>
            <person name="Park Y.K."/>
            <person name="Yoon S.H."/>
            <person name="Hur C.-G."/>
            <person name="Kang H.-Y."/>
            <person name="Kim D."/>
            <person name="Lee H.H."/>
            <person name="Park K.H."/>
            <person name="Park S.-H."/>
            <person name="Park H.-S."/>
            <person name="Lee H.K."/>
            <person name="Oh T.K."/>
            <person name="Kim J.F."/>
        </authorList>
    </citation>
    <scope>NUCLEOTIDE SEQUENCE [LARGE SCALE GENOMIC DNA]</scope>
    <source>
        <strain evidence="1 2">KCTC 2396</strain>
    </source>
</reference>
<name>Q2SCY3_HAHCH</name>
<evidence type="ECO:0000313" key="1">
    <source>
        <dbReference type="EMBL" id="ABC31491.1"/>
    </source>
</evidence>
<sequence>MRYPLFQTDYQAIKKAAADLSGAAFLKMSA</sequence>
<evidence type="ECO:0000313" key="2">
    <source>
        <dbReference type="Proteomes" id="UP000000238"/>
    </source>
</evidence>
<gene>
    <name evidence="1" type="ordered locus">HCH_04797</name>
</gene>